<gene>
    <name evidence="2" type="ORF">ELS19_00545</name>
</gene>
<protein>
    <submittedName>
        <fullName evidence="2">Uncharacterized protein</fullName>
    </submittedName>
</protein>
<feature type="region of interest" description="Disordered" evidence="1">
    <location>
        <begin position="27"/>
        <end position="49"/>
    </location>
</feature>
<dbReference type="InterPro" id="IPR055959">
    <property type="entry name" value="DUF7537"/>
</dbReference>
<evidence type="ECO:0000256" key="1">
    <source>
        <dbReference type="SAM" id="MobiDB-lite"/>
    </source>
</evidence>
<name>A0A482TKL0_9EURY</name>
<evidence type="ECO:0000313" key="2">
    <source>
        <dbReference type="EMBL" id="RYJ19524.1"/>
    </source>
</evidence>
<feature type="compositionally biased region" description="Polar residues" evidence="1">
    <location>
        <begin position="31"/>
        <end position="45"/>
    </location>
</feature>
<dbReference type="AlphaFoldDB" id="A0A482TKL0"/>
<reference evidence="2 3" key="1">
    <citation type="submission" date="2018-12" db="EMBL/GenBank/DDBJ databases">
        <title>Genome analysis provides insights into bioremediation potentialities of Halogeometricum borinquense strain N11.</title>
        <authorList>
            <person name="Najjari A."/>
            <person name="Youssef N."/>
            <person name="Fhoula I."/>
            <person name="Ben Dhia O."/>
            <person name="Mahjoubi M."/>
            <person name="Ouzari H.I."/>
            <person name="Cherif A."/>
        </authorList>
    </citation>
    <scope>NUCLEOTIDE SEQUENCE [LARGE SCALE GENOMIC DNA]</scope>
    <source>
        <strain evidence="2 3">N11</strain>
    </source>
</reference>
<proteinExistence type="predicted"/>
<comment type="caution">
    <text evidence="2">The sequence shown here is derived from an EMBL/GenBank/DDBJ whole genome shotgun (WGS) entry which is preliminary data.</text>
</comment>
<dbReference type="Pfam" id="PF24381">
    <property type="entry name" value="DUF7537"/>
    <property type="match status" value="1"/>
</dbReference>
<dbReference type="EMBL" id="RZHH01000001">
    <property type="protein sequence ID" value="RYJ19524.1"/>
    <property type="molecule type" value="Genomic_DNA"/>
</dbReference>
<evidence type="ECO:0000313" key="3">
    <source>
        <dbReference type="Proteomes" id="UP000294028"/>
    </source>
</evidence>
<accession>A0A482TKL0</accession>
<sequence>MARTALHITVAVLVLLAGCNGAFGEIGAQEPESTPTPDESVSNPPGVTDHGVTDAIALVSAHHTQTANSSYVSNHTVTVEYPNGSHARQVRTTRHGTDNNRYHMLQRVRGQSSRLLSGTAYEMWANSTTSVIVVRDDEEQRFFREQDNFVREVTRSRLLALFTKIETRTTGTTTDGQPLVHLLGTGPVETKLRRVGTKNISNTSFTATVTPDGVVRTYTLRYEGTLDGTNVKVTETYRVRSNESVTVERPSWVPTALEETNRSG</sequence>
<dbReference type="RefSeq" id="WP_129783068.1">
    <property type="nucleotide sequence ID" value="NZ_RZHH01000001.1"/>
</dbReference>
<organism evidence="2 3">
    <name type="scientific">Halogeometricum borinquense</name>
    <dbReference type="NCBI Taxonomy" id="60847"/>
    <lineage>
        <taxon>Archaea</taxon>
        <taxon>Methanobacteriati</taxon>
        <taxon>Methanobacteriota</taxon>
        <taxon>Stenosarchaea group</taxon>
        <taxon>Halobacteria</taxon>
        <taxon>Halobacteriales</taxon>
        <taxon>Haloferacaceae</taxon>
        <taxon>Halogeometricum</taxon>
    </lineage>
</organism>
<dbReference type="PROSITE" id="PS51257">
    <property type="entry name" value="PROKAR_LIPOPROTEIN"/>
    <property type="match status" value="1"/>
</dbReference>
<dbReference type="Proteomes" id="UP000294028">
    <property type="component" value="Unassembled WGS sequence"/>
</dbReference>